<feature type="domain" description="Condensin complex subunit 1 C-terminal" evidence="16">
    <location>
        <begin position="1141"/>
        <end position="1300"/>
    </location>
</feature>
<dbReference type="PANTHER" id="PTHR14222">
    <property type="entry name" value="CONDENSIN"/>
    <property type="match status" value="1"/>
</dbReference>
<reference evidence="18 19" key="1">
    <citation type="journal article" date="2019" name="Proc. Natl. Acad. Sci. U.S.A.">
        <title>Regulatory changes in pterin and carotenoid genes underlie balanced color polymorphisms in the wall lizard.</title>
        <authorList>
            <person name="Andrade P."/>
            <person name="Pinho C."/>
            <person name="Perez I de Lanuza G."/>
            <person name="Afonso S."/>
            <person name="Brejcha J."/>
            <person name="Rubin C.J."/>
            <person name="Wallerman O."/>
            <person name="Pereira P."/>
            <person name="Sabatino S.J."/>
            <person name="Bellati A."/>
            <person name="Pellitteri-Rosa D."/>
            <person name="Bosakova Z."/>
            <person name="Bunikis I."/>
            <person name="Carretero M.A."/>
            <person name="Feiner N."/>
            <person name="Marsik P."/>
            <person name="Pauperio F."/>
            <person name="Salvi D."/>
            <person name="Soler L."/>
            <person name="While G.M."/>
            <person name="Uller T."/>
            <person name="Font E."/>
            <person name="Andersson L."/>
            <person name="Carneiro M."/>
        </authorList>
    </citation>
    <scope>NUCLEOTIDE SEQUENCE</scope>
</reference>
<comment type="subcellular location">
    <subcellularLocation>
        <location evidence="2">Chromosome</location>
    </subcellularLocation>
    <subcellularLocation>
        <location evidence="3">Cytoplasm</location>
    </subcellularLocation>
    <subcellularLocation>
        <location evidence="1">Nucleus</location>
    </subcellularLocation>
</comment>
<evidence type="ECO:0000256" key="12">
    <source>
        <dbReference type="ARBA" id="ARBA00023242"/>
    </source>
</evidence>
<feature type="region of interest" description="Disordered" evidence="15">
    <location>
        <begin position="1367"/>
        <end position="1477"/>
    </location>
</feature>
<evidence type="ECO:0000256" key="11">
    <source>
        <dbReference type="ARBA" id="ARBA00023067"/>
    </source>
</evidence>
<dbReference type="GO" id="GO:0000228">
    <property type="term" value="C:nuclear chromosome"/>
    <property type="evidence" value="ECO:0007669"/>
    <property type="project" value="Ensembl"/>
</dbReference>
<dbReference type="InterPro" id="IPR024324">
    <property type="entry name" value="Condensin_cplx_su1_N"/>
</dbReference>
<evidence type="ECO:0000256" key="3">
    <source>
        <dbReference type="ARBA" id="ARBA00004496"/>
    </source>
</evidence>
<feature type="compositionally biased region" description="Acidic residues" evidence="15">
    <location>
        <begin position="1441"/>
        <end position="1452"/>
    </location>
</feature>
<dbReference type="InterPro" id="IPR026971">
    <property type="entry name" value="CND1/NCAPD3"/>
</dbReference>
<evidence type="ECO:0000256" key="1">
    <source>
        <dbReference type="ARBA" id="ARBA00004123"/>
    </source>
</evidence>
<dbReference type="FunFam" id="1.25.10.10:FF:000695">
    <property type="entry name" value="Condensin complex subunit 1"/>
    <property type="match status" value="1"/>
</dbReference>
<dbReference type="GeneTree" id="ENSGT00940000153566"/>
<evidence type="ECO:0000256" key="7">
    <source>
        <dbReference type="ARBA" id="ARBA00022490"/>
    </source>
</evidence>
<keyword evidence="10 14" id="KW-0498">Mitosis</keyword>
<keyword evidence="8" id="KW-0597">Phosphoprotein</keyword>
<dbReference type="GO" id="GO:1905821">
    <property type="term" value="P:positive regulation of chromosome condensation"/>
    <property type="evidence" value="ECO:0007669"/>
    <property type="project" value="Ensembl"/>
</dbReference>
<feature type="compositionally biased region" description="Low complexity" evidence="15">
    <location>
        <begin position="1387"/>
        <end position="1399"/>
    </location>
</feature>
<evidence type="ECO:0000259" key="16">
    <source>
        <dbReference type="Pfam" id="PF12717"/>
    </source>
</evidence>
<dbReference type="GO" id="GO:0000796">
    <property type="term" value="C:condensin complex"/>
    <property type="evidence" value="ECO:0007669"/>
    <property type="project" value="Ensembl"/>
</dbReference>
<dbReference type="Gene3D" id="1.25.10.10">
    <property type="entry name" value="Leucine-rich Repeat Variant"/>
    <property type="match status" value="2"/>
</dbReference>
<keyword evidence="12" id="KW-0539">Nucleus</keyword>
<accession>A0A670K1M1</accession>
<dbReference type="InterPro" id="IPR016024">
    <property type="entry name" value="ARM-type_fold"/>
</dbReference>
<dbReference type="InterPro" id="IPR007673">
    <property type="entry name" value="Condensin_cplx_su1"/>
</dbReference>
<keyword evidence="7" id="KW-0963">Cytoplasm</keyword>
<protein>
    <recommendedName>
        <fullName evidence="5 14">Condensin complex subunit 1</fullName>
    </recommendedName>
</protein>
<keyword evidence="6" id="KW-0158">Chromosome</keyword>
<dbReference type="GO" id="GO:0042393">
    <property type="term" value="F:histone binding"/>
    <property type="evidence" value="ECO:0007669"/>
    <property type="project" value="Ensembl"/>
</dbReference>
<dbReference type="GO" id="GO:0005654">
    <property type="term" value="C:nucleoplasm"/>
    <property type="evidence" value="ECO:0007669"/>
    <property type="project" value="Ensembl"/>
</dbReference>
<dbReference type="Pfam" id="PF12922">
    <property type="entry name" value="Cnd1_N"/>
    <property type="match status" value="1"/>
</dbReference>
<dbReference type="SUPFAM" id="SSF48371">
    <property type="entry name" value="ARM repeat"/>
    <property type="match status" value="1"/>
</dbReference>
<dbReference type="InterPro" id="IPR032682">
    <property type="entry name" value="Cnd1_C"/>
</dbReference>
<dbReference type="PIRSF" id="PIRSF017127">
    <property type="entry name" value="Condensin_D2"/>
    <property type="match status" value="1"/>
</dbReference>
<evidence type="ECO:0000256" key="4">
    <source>
        <dbReference type="ARBA" id="ARBA00009606"/>
    </source>
</evidence>
<keyword evidence="13 14" id="KW-0131">Cell cycle</keyword>
<dbReference type="Proteomes" id="UP000472272">
    <property type="component" value="Chromosome 17"/>
</dbReference>
<proteinExistence type="inferred from homology"/>
<evidence type="ECO:0000256" key="9">
    <source>
        <dbReference type="ARBA" id="ARBA00022618"/>
    </source>
</evidence>
<evidence type="ECO:0000313" key="18">
    <source>
        <dbReference type="Ensembl" id="ENSPMRP00000028832.1"/>
    </source>
</evidence>
<name>A0A670K1M1_PODMU</name>
<evidence type="ECO:0000256" key="15">
    <source>
        <dbReference type="SAM" id="MobiDB-lite"/>
    </source>
</evidence>
<comment type="similarity">
    <text evidence="4 14">Belongs to the CND1 (condensin subunit 1) family.</text>
</comment>
<dbReference type="GO" id="GO:0010032">
    <property type="term" value="P:meiotic chromosome condensation"/>
    <property type="evidence" value="ECO:0007669"/>
    <property type="project" value="TreeGrafter"/>
</dbReference>
<keyword evidence="19" id="KW-1185">Reference proteome</keyword>
<reference evidence="18" key="3">
    <citation type="submission" date="2025-09" db="UniProtKB">
        <authorList>
            <consortium name="Ensembl"/>
        </authorList>
    </citation>
    <scope>IDENTIFICATION</scope>
</reference>
<evidence type="ECO:0000256" key="5">
    <source>
        <dbReference type="ARBA" id="ARBA00016064"/>
    </source>
</evidence>
<feature type="region of interest" description="Disordered" evidence="15">
    <location>
        <begin position="1022"/>
        <end position="1049"/>
    </location>
</feature>
<keyword evidence="11 14" id="KW-0226">DNA condensation</keyword>
<keyword evidence="9 14" id="KW-0132">Cell division</keyword>
<dbReference type="GO" id="GO:0005829">
    <property type="term" value="C:cytosol"/>
    <property type="evidence" value="ECO:0007669"/>
    <property type="project" value="Ensembl"/>
</dbReference>
<evidence type="ECO:0000256" key="14">
    <source>
        <dbReference type="PIRNR" id="PIRNR017127"/>
    </source>
</evidence>
<dbReference type="GO" id="GO:0051301">
    <property type="term" value="P:cell division"/>
    <property type="evidence" value="ECO:0007669"/>
    <property type="project" value="UniProtKB-KW"/>
</dbReference>
<comment type="function">
    <text evidence="14">Regulatory subunit of the condensin complex, a complex required for conversion of interphase chromatin into mitotic-like condense chromosomes. The condensin complex probably introduces positive supercoils into relaxed DNA in the presence of type I topoisomerases and converts nicked DNA into positive knotted forms in the presence of type II topoisomerases.</text>
</comment>
<evidence type="ECO:0000256" key="8">
    <source>
        <dbReference type="ARBA" id="ARBA00022553"/>
    </source>
</evidence>
<evidence type="ECO:0000256" key="6">
    <source>
        <dbReference type="ARBA" id="ARBA00022454"/>
    </source>
</evidence>
<dbReference type="OMA" id="DVIAKLW"/>
<evidence type="ECO:0000256" key="10">
    <source>
        <dbReference type="ARBA" id="ARBA00022776"/>
    </source>
</evidence>
<reference evidence="18" key="2">
    <citation type="submission" date="2025-08" db="UniProtKB">
        <authorList>
            <consortium name="Ensembl"/>
        </authorList>
    </citation>
    <scope>IDENTIFICATION</scope>
</reference>
<evidence type="ECO:0000256" key="2">
    <source>
        <dbReference type="ARBA" id="ARBA00004286"/>
    </source>
</evidence>
<dbReference type="InterPro" id="IPR011989">
    <property type="entry name" value="ARM-like"/>
</dbReference>
<evidence type="ECO:0000256" key="13">
    <source>
        <dbReference type="ARBA" id="ARBA00023306"/>
    </source>
</evidence>
<sequence>MEFWAVRGPRPLHVIGAAGLRVVIGRAGGVRSGGAHFVFSVSYWAAVRVRARGLRSVLPALSPPPFAEAPPAGRSCSEVSSAGLSLLLRGFFFRSGHGRRSSARGPLVGVQPALVARRLAPRRGALAVRGAGGAAPEAAPGAAGSHFRTVDAALKEDALELMMKVVASHSSALTAIMSNADLAPSLRALHHNALKMNCYLLARMVEAFEIECGKSNLVGLDSKKKGKKSQAKGFLWEEERQHVVQLLTQLLQLDLHRLWNSFVVEEEFISLVTGCCYRILENPSIGHQRHRPTRNAVIHLLGVVLLRYGHMLSATLKVVQMLQHFEHVAPVFVEAVGVWIKEYGMKSIVGELLREIGQKCPQELSRDASGVKGYAAFLVELAGQAPAIVLANISVLLHHLDGESYGMRNAILTAMAEVLLQVLNGEQLEEASKNTRDQFLDTLQAHTCDVNSFVRSRVLQLFTRIVQQKALPLTQFQSVACLAVGRLQDKSVNVVKNAIQLLAAFLSNNPFSCKLSCTDLTELLEKEKQKLQEMKSKGRTKTAVVIPPEEEWEAMQPELQATLKSCLCSRKQEEEVGELETEDPAQLFESIVELLRKSNYKGAIHLTQQGMRQFQAVEPFSGPRTKGDEEDFILSVLRTLYIGSQAEGGAQEATDGEEEQAQEMEQPPEELVKQEMLVQYLQDAYNFSAKITEALSLVSRLMYESSVSVMQEAIEFFVIVSQFGVPQAVLGVRRMLPLVWSKEPGIRDAVLDAYRTLYLNPSGDSERSRAQHLVKSLSLLLVDASLGTTQCLGEIISEFVQKDEIKPAVVQLLWEQFTEKLQCSALERHAAIMLLGMMARGKPEIVGSNLDVLVTVGLDERVHGDYRLAREVCSAISKIASSQKPGLEKRSHPFRLPQSHQLFERLREVITVGFASSSAYWIPFTETAIALIYQLAEGPEEICAQILQCCSQQALEKLESEGAEAEPGPPSPNKVADELSTIDTMVLTHLISLAGDVALQQLVHLELSVSAELRRRRVLGEEREAKEKAASKTKGQNDKSTGNDTTMEEDLGLVGASADDTEAELIRTITEAELLDGKQLLSTFIPLVLKICNNPGLYSDPALSAAATLALGKFCMVSSEFCDSQLRLFFTMMEKSALPSVRANLMIAAGDLAIRFPNLVEPWTPHLYARLRDPCRSVRQTAALVMTHLILKDMVKVKGQVSEMAALLIDPEEDIVGLARNFFTELSGKDNAVYNLLPDIISRLSDPDSGIEEQPFRIVMRQLFSYITKEKQTESLVEKLCQRFRTSRTDRQHHDLAYCLTLLPLTERGLRKMQDNFDCFADKLQDAAVYNCFLTVLGRLRRMSTKPEMKALAEEFEQKLRACHNRGLDSLTEDPPGESVDPKVRNTPAPRTTKKAAASSRRRPLRAANREADSSFTTPEPRVSKPRRKTSRVKISVVFSSDEENTPEEELSAELTDAETPSKTTPILRASSRRARR</sequence>
<feature type="domain" description="Condensin complex subunit 1 N-terminal" evidence="17">
    <location>
        <begin position="153"/>
        <end position="314"/>
    </location>
</feature>
<dbReference type="PANTHER" id="PTHR14222:SF2">
    <property type="entry name" value="CONDENSIN COMPLEX SUBUNIT 1"/>
    <property type="match status" value="1"/>
</dbReference>
<dbReference type="GO" id="GO:0034451">
    <property type="term" value="C:centriolar satellite"/>
    <property type="evidence" value="ECO:0007669"/>
    <property type="project" value="Ensembl"/>
</dbReference>
<dbReference type="Pfam" id="PF12717">
    <property type="entry name" value="Cnd1"/>
    <property type="match status" value="1"/>
</dbReference>
<dbReference type="GO" id="GO:0036064">
    <property type="term" value="C:ciliary basal body"/>
    <property type="evidence" value="ECO:0007669"/>
    <property type="project" value="Ensembl"/>
</dbReference>
<dbReference type="Ensembl" id="ENSPMRT00000030584.1">
    <property type="protein sequence ID" value="ENSPMRP00000028832.1"/>
    <property type="gene ID" value="ENSPMRG00000018629.1"/>
</dbReference>
<organism evidence="18 19">
    <name type="scientific">Podarcis muralis</name>
    <name type="common">Wall lizard</name>
    <name type="synonym">Lacerta muralis</name>
    <dbReference type="NCBI Taxonomy" id="64176"/>
    <lineage>
        <taxon>Eukaryota</taxon>
        <taxon>Metazoa</taxon>
        <taxon>Chordata</taxon>
        <taxon>Craniata</taxon>
        <taxon>Vertebrata</taxon>
        <taxon>Euteleostomi</taxon>
        <taxon>Lepidosauria</taxon>
        <taxon>Squamata</taxon>
        <taxon>Bifurcata</taxon>
        <taxon>Unidentata</taxon>
        <taxon>Episquamata</taxon>
        <taxon>Laterata</taxon>
        <taxon>Lacertibaenia</taxon>
        <taxon>Lacertidae</taxon>
        <taxon>Podarcis</taxon>
    </lineage>
</organism>
<gene>
    <name evidence="18" type="primary">NCAPD2</name>
</gene>
<evidence type="ECO:0000259" key="17">
    <source>
        <dbReference type="Pfam" id="PF12922"/>
    </source>
</evidence>
<evidence type="ECO:0000313" key="19">
    <source>
        <dbReference type="Proteomes" id="UP000472272"/>
    </source>
</evidence>
<dbReference type="GO" id="GO:0000779">
    <property type="term" value="C:condensed chromosome, centromeric region"/>
    <property type="evidence" value="ECO:0007669"/>
    <property type="project" value="TreeGrafter"/>
</dbReference>
<dbReference type="GO" id="GO:0007076">
    <property type="term" value="P:mitotic chromosome condensation"/>
    <property type="evidence" value="ECO:0007669"/>
    <property type="project" value="Ensembl"/>
</dbReference>